<feature type="transmembrane region" description="Helical" evidence="6">
    <location>
        <begin position="72"/>
        <end position="93"/>
    </location>
</feature>
<evidence type="ECO:0000313" key="7">
    <source>
        <dbReference type="EMBL" id="VTM58030.1"/>
    </source>
</evidence>
<feature type="transmembrane region" description="Helical" evidence="6">
    <location>
        <begin position="21"/>
        <end position="52"/>
    </location>
</feature>
<comment type="subcellular location">
    <subcellularLocation>
        <location evidence="1">Membrane</location>
        <topology evidence="1">Multi-pass membrane protein</topology>
    </subcellularLocation>
</comment>
<dbReference type="GO" id="GO:0016020">
    <property type="term" value="C:membrane"/>
    <property type="evidence" value="ECO:0007669"/>
    <property type="project" value="UniProtKB-SubCell"/>
</dbReference>
<gene>
    <name evidence="7" type="ORF">NCTC9183_05320</name>
</gene>
<accession>A0A4P0YCE7</accession>
<dbReference type="EMBL" id="CABDVL010000003">
    <property type="protein sequence ID" value="VTM58030.1"/>
    <property type="molecule type" value="Genomic_DNA"/>
</dbReference>
<comment type="similarity">
    <text evidence="2">Belongs to the autoinducer-2 exporter (AI-2E) (TC 2.A.86) family.</text>
</comment>
<dbReference type="InterPro" id="IPR002549">
    <property type="entry name" value="AI-2E-like"/>
</dbReference>
<proteinExistence type="inferred from homology"/>
<evidence type="ECO:0000256" key="5">
    <source>
        <dbReference type="ARBA" id="ARBA00023136"/>
    </source>
</evidence>
<sequence>MLEMLMQWYRRRFSDPEAIALLVILLAGFGIMFFFSGLLAPLLVAIVLAYLLEWPTVRLERIGLSRTWATSLVLILFVGILLLLAFVVLPVAWQQGIYLIRDMPGMLNKLSDFAATLPRRYPALMDAGIIDAMAEKYAHPDADGGRLGG</sequence>
<evidence type="ECO:0000256" key="6">
    <source>
        <dbReference type="SAM" id="Phobius"/>
    </source>
</evidence>
<protein>
    <submittedName>
        <fullName evidence="7">Permease PerM</fullName>
    </submittedName>
</protein>
<evidence type="ECO:0000256" key="2">
    <source>
        <dbReference type="ARBA" id="ARBA00009773"/>
    </source>
</evidence>
<reference evidence="7" key="1">
    <citation type="submission" date="2019-04" db="EMBL/GenBank/DDBJ databases">
        <authorList>
            <consortium name="Pathogen Informatics"/>
        </authorList>
    </citation>
    <scope>NUCLEOTIDE SEQUENCE</scope>
    <source>
        <strain evidence="7">NCTC9183</strain>
    </source>
</reference>
<dbReference type="AlphaFoldDB" id="A0A4P0YCE7"/>
<name>A0A4P0YCE7_KLEPN</name>
<keyword evidence="5 6" id="KW-0472">Membrane</keyword>
<organism evidence="7">
    <name type="scientific">Klebsiella pneumoniae</name>
    <dbReference type="NCBI Taxonomy" id="573"/>
    <lineage>
        <taxon>Bacteria</taxon>
        <taxon>Pseudomonadati</taxon>
        <taxon>Pseudomonadota</taxon>
        <taxon>Gammaproteobacteria</taxon>
        <taxon>Enterobacterales</taxon>
        <taxon>Enterobacteriaceae</taxon>
        <taxon>Klebsiella/Raoultella group</taxon>
        <taxon>Klebsiella</taxon>
        <taxon>Klebsiella pneumoniae complex</taxon>
    </lineage>
</organism>
<keyword evidence="4 6" id="KW-1133">Transmembrane helix</keyword>
<evidence type="ECO:0000256" key="3">
    <source>
        <dbReference type="ARBA" id="ARBA00022692"/>
    </source>
</evidence>
<evidence type="ECO:0000256" key="4">
    <source>
        <dbReference type="ARBA" id="ARBA00022989"/>
    </source>
</evidence>
<dbReference type="Proteomes" id="UP000507695">
    <property type="component" value="Unassembled WGS sequence"/>
</dbReference>
<keyword evidence="3 6" id="KW-0812">Transmembrane</keyword>
<dbReference type="Pfam" id="PF01594">
    <property type="entry name" value="AI-2E_transport"/>
    <property type="match status" value="1"/>
</dbReference>
<evidence type="ECO:0000256" key="1">
    <source>
        <dbReference type="ARBA" id="ARBA00004141"/>
    </source>
</evidence>